<dbReference type="PANTHER" id="PTHR32385">
    <property type="entry name" value="MANNOSYL PHOSPHORYLINOSITOL CERAMIDE SYNTHASE"/>
    <property type="match status" value="1"/>
</dbReference>
<dbReference type="InterPro" id="IPR007577">
    <property type="entry name" value="GlycoTrfase_DXD_sugar-bd_CS"/>
</dbReference>
<dbReference type="Pfam" id="PF04488">
    <property type="entry name" value="Gly_transf_sug"/>
    <property type="match status" value="1"/>
</dbReference>
<dbReference type="InterPro" id="IPR029044">
    <property type="entry name" value="Nucleotide-diphossugar_trans"/>
</dbReference>
<accession>A0AA39P2V5</accession>
<name>A0AA39P2V5_9AGAR</name>
<gene>
    <name evidence="4" type="ORF">EDD18DRAFT_1115378</name>
</gene>
<dbReference type="Proteomes" id="UP001175228">
    <property type="component" value="Unassembled WGS sequence"/>
</dbReference>
<feature type="compositionally biased region" description="Basic and acidic residues" evidence="3">
    <location>
        <begin position="139"/>
        <end position="160"/>
    </location>
</feature>
<sequence length="326" mass="36873">MAKTDISASERGRRCRGSPQCRNLMLDYEFYPWFRRTYDGYHFPIERADVIRYFVLYHHGGIYYDVDIGCKRSLDLLTYPIILPKTISVGVSNDPLFSTKWHPFFDPSGVREGHPIYLTTSVSCGMLLLPRRLTMAVDASEKDENQEQSRDETRNGDGKRKGCNARTRVDSVVSAAELQIDEGGKYCRQRLKCYRAWLGRSGAKDTSPDGRDRSPLPKMEVGVAAVSESGARLIHLSSGTGRTIDIVFRYGTQMSSCAHAPLLEAYTMMSMLAASVHQTYSSHLPSLFIQNREGLDKQSGPRHTKVALTFQSTWNHQRTLGCDERR</sequence>
<evidence type="ECO:0000256" key="1">
    <source>
        <dbReference type="ARBA" id="ARBA00009003"/>
    </source>
</evidence>
<evidence type="ECO:0008006" key="6">
    <source>
        <dbReference type="Google" id="ProtNLM"/>
    </source>
</evidence>
<comment type="similarity">
    <text evidence="1">Belongs to the glycosyltransferase 32 family.</text>
</comment>
<keyword evidence="2" id="KW-0808">Transferase</keyword>
<dbReference type="EMBL" id="JAUEPU010000129">
    <property type="protein sequence ID" value="KAK0476537.1"/>
    <property type="molecule type" value="Genomic_DNA"/>
</dbReference>
<dbReference type="GO" id="GO:0016020">
    <property type="term" value="C:membrane"/>
    <property type="evidence" value="ECO:0007669"/>
    <property type="project" value="GOC"/>
</dbReference>
<evidence type="ECO:0000313" key="4">
    <source>
        <dbReference type="EMBL" id="KAK0476537.1"/>
    </source>
</evidence>
<organism evidence="4 5">
    <name type="scientific">Armillaria luteobubalina</name>
    <dbReference type="NCBI Taxonomy" id="153913"/>
    <lineage>
        <taxon>Eukaryota</taxon>
        <taxon>Fungi</taxon>
        <taxon>Dikarya</taxon>
        <taxon>Basidiomycota</taxon>
        <taxon>Agaricomycotina</taxon>
        <taxon>Agaricomycetes</taxon>
        <taxon>Agaricomycetidae</taxon>
        <taxon>Agaricales</taxon>
        <taxon>Marasmiineae</taxon>
        <taxon>Physalacriaceae</taxon>
        <taxon>Armillaria</taxon>
    </lineage>
</organism>
<dbReference type="AlphaFoldDB" id="A0AA39P2V5"/>
<dbReference type="SUPFAM" id="SSF53448">
    <property type="entry name" value="Nucleotide-diphospho-sugar transferases"/>
    <property type="match status" value="1"/>
</dbReference>
<feature type="region of interest" description="Disordered" evidence="3">
    <location>
        <begin position="138"/>
        <end position="163"/>
    </location>
</feature>
<comment type="caution">
    <text evidence="4">The sequence shown here is derived from an EMBL/GenBank/DDBJ whole genome shotgun (WGS) entry which is preliminary data.</text>
</comment>
<keyword evidence="5" id="KW-1185">Reference proteome</keyword>
<dbReference type="GO" id="GO:0000030">
    <property type="term" value="F:mannosyltransferase activity"/>
    <property type="evidence" value="ECO:0007669"/>
    <property type="project" value="TreeGrafter"/>
</dbReference>
<reference evidence="4" key="1">
    <citation type="submission" date="2023-06" db="EMBL/GenBank/DDBJ databases">
        <authorList>
            <consortium name="Lawrence Berkeley National Laboratory"/>
            <person name="Ahrendt S."/>
            <person name="Sahu N."/>
            <person name="Indic B."/>
            <person name="Wong-Bajracharya J."/>
            <person name="Merenyi Z."/>
            <person name="Ke H.-M."/>
            <person name="Monk M."/>
            <person name="Kocsube S."/>
            <person name="Drula E."/>
            <person name="Lipzen A."/>
            <person name="Balint B."/>
            <person name="Henrissat B."/>
            <person name="Andreopoulos B."/>
            <person name="Martin F.M."/>
            <person name="Harder C.B."/>
            <person name="Rigling D."/>
            <person name="Ford K.L."/>
            <person name="Foster G.D."/>
            <person name="Pangilinan J."/>
            <person name="Papanicolaou A."/>
            <person name="Barry K."/>
            <person name="LaButti K."/>
            <person name="Viragh M."/>
            <person name="Koriabine M."/>
            <person name="Yan M."/>
            <person name="Riley R."/>
            <person name="Champramary S."/>
            <person name="Plett K.L."/>
            <person name="Tsai I.J."/>
            <person name="Slot J."/>
            <person name="Sipos G."/>
            <person name="Plett J."/>
            <person name="Nagy L.G."/>
            <person name="Grigoriev I.V."/>
        </authorList>
    </citation>
    <scope>NUCLEOTIDE SEQUENCE</scope>
    <source>
        <strain evidence="4">HWK02</strain>
    </source>
</reference>
<protein>
    <recommendedName>
        <fullName evidence="6">Glycosyltransferase family 32 protein</fullName>
    </recommendedName>
</protein>
<evidence type="ECO:0000313" key="5">
    <source>
        <dbReference type="Proteomes" id="UP001175228"/>
    </source>
</evidence>
<evidence type="ECO:0000256" key="2">
    <source>
        <dbReference type="ARBA" id="ARBA00022679"/>
    </source>
</evidence>
<dbReference type="GO" id="GO:0051999">
    <property type="term" value="P:mannosyl-inositol phosphorylceramide biosynthetic process"/>
    <property type="evidence" value="ECO:0007669"/>
    <property type="project" value="TreeGrafter"/>
</dbReference>
<evidence type="ECO:0000256" key="3">
    <source>
        <dbReference type="SAM" id="MobiDB-lite"/>
    </source>
</evidence>
<proteinExistence type="inferred from homology"/>
<dbReference type="PANTHER" id="PTHR32385:SF15">
    <property type="entry name" value="INOSITOL PHOSPHOCERAMIDE MANNOSYLTRANSFERASE 1"/>
    <property type="match status" value="1"/>
</dbReference>
<dbReference type="InterPro" id="IPR051706">
    <property type="entry name" value="Glycosyltransferase_domain"/>
</dbReference>
<dbReference type="Gene3D" id="3.90.550.20">
    <property type="match status" value="1"/>
</dbReference>